<sequence>MEAADVRGGGQILSRVEQVRLPLQLQLAVEELDLRVGLGEVLLDEVFHVWRGRCKASTVITDGTGSELRMSTY</sequence>
<dbReference type="EMBL" id="SRLO01000563">
    <property type="protein sequence ID" value="TNN52001.1"/>
    <property type="molecule type" value="Genomic_DNA"/>
</dbReference>
<accession>A0A4Z2GFI7</accession>
<comment type="caution">
    <text evidence="1">The sequence shown here is derived from an EMBL/GenBank/DDBJ whole genome shotgun (WGS) entry which is preliminary data.</text>
</comment>
<keyword evidence="2" id="KW-1185">Reference proteome</keyword>
<reference evidence="1 2" key="1">
    <citation type="submission" date="2019-03" db="EMBL/GenBank/DDBJ databases">
        <title>First draft genome of Liparis tanakae, snailfish: a comprehensive survey of snailfish specific genes.</title>
        <authorList>
            <person name="Kim W."/>
            <person name="Song I."/>
            <person name="Jeong J.-H."/>
            <person name="Kim D."/>
            <person name="Kim S."/>
            <person name="Ryu S."/>
            <person name="Song J.Y."/>
            <person name="Lee S.K."/>
        </authorList>
    </citation>
    <scope>NUCLEOTIDE SEQUENCE [LARGE SCALE GENOMIC DNA]</scope>
    <source>
        <tissue evidence="1">Muscle</tissue>
    </source>
</reference>
<evidence type="ECO:0000313" key="1">
    <source>
        <dbReference type="EMBL" id="TNN52001.1"/>
    </source>
</evidence>
<proteinExistence type="predicted"/>
<evidence type="ECO:0000313" key="2">
    <source>
        <dbReference type="Proteomes" id="UP000314294"/>
    </source>
</evidence>
<protein>
    <submittedName>
        <fullName evidence="1">Uncharacterized protein</fullName>
    </submittedName>
</protein>
<gene>
    <name evidence="1" type="ORF">EYF80_037807</name>
</gene>
<name>A0A4Z2GFI7_9TELE</name>
<organism evidence="1 2">
    <name type="scientific">Liparis tanakae</name>
    <name type="common">Tanaka's snailfish</name>
    <dbReference type="NCBI Taxonomy" id="230148"/>
    <lineage>
        <taxon>Eukaryota</taxon>
        <taxon>Metazoa</taxon>
        <taxon>Chordata</taxon>
        <taxon>Craniata</taxon>
        <taxon>Vertebrata</taxon>
        <taxon>Euteleostomi</taxon>
        <taxon>Actinopterygii</taxon>
        <taxon>Neopterygii</taxon>
        <taxon>Teleostei</taxon>
        <taxon>Neoteleostei</taxon>
        <taxon>Acanthomorphata</taxon>
        <taxon>Eupercaria</taxon>
        <taxon>Perciformes</taxon>
        <taxon>Cottioidei</taxon>
        <taxon>Cottales</taxon>
        <taxon>Liparidae</taxon>
        <taxon>Liparis</taxon>
    </lineage>
</organism>
<dbReference type="AlphaFoldDB" id="A0A4Z2GFI7"/>
<dbReference type="OrthoDB" id="72033at2759"/>
<dbReference type="Proteomes" id="UP000314294">
    <property type="component" value="Unassembled WGS sequence"/>
</dbReference>